<dbReference type="Pfam" id="PF00106">
    <property type="entry name" value="adh_short"/>
    <property type="match status" value="1"/>
</dbReference>
<dbReference type="Gene3D" id="3.40.50.720">
    <property type="entry name" value="NAD(P)-binding Rossmann-like Domain"/>
    <property type="match status" value="1"/>
</dbReference>
<evidence type="ECO:0000256" key="2">
    <source>
        <dbReference type="ARBA" id="ARBA00023002"/>
    </source>
</evidence>
<dbReference type="Proteomes" id="UP000031586">
    <property type="component" value="Unassembled WGS sequence"/>
</dbReference>
<dbReference type="PRINTS" id="PR00081">
    <property type="entry name" value="GDHRDH"/>
</dbReference>
<dbReference type="PANTHER" id="PTHR44196:SF1">
    <property type="entry name" value="DEHYDROGENASE_REDUCTASE SDR FAMILY MEMBER 7B"/>
    <property type="match status" value="1"/>
</dbReference>
<dbReference type="InterPro" id="IPR002347">
    <property type="entry name" value="SDR_fam"/>
</dbReference>
<organism evidence="3 4">
    <name type="scientific">Vibrio owensii CAIM 1854 = LMG 25443</name>
    <dbReference type="NCBI Taxonomy" id="1229493"/>
    <lineage>
        <taxon>Bacteria</taxon>
        <taxon>Pseudomonadati</taxon>
        <taxon>Pseudomonadota</taxon>
        <taxon>Gammaproteobacteria</taxon>
        <taxon>Vibrionales</taxon>
        <taxon>Vibrionaceae</taxon>
        <taxon>Vibrio</taxon>
    </lineage>
</organism>
<accession>A0A0C1VYM1</accession>
<proteinExistence type="inferred from homology"/>
<name>A0A0C1VYM1_9VIBR</name>
<reference evidence="3 4" key="1">
    <citation type="submission" date="2014-07" db="EMBL/GenBank/DDBJ databases">
        <title>Unique and conserved regions in Vibrio harveyi and related species in comparison with the shrimp pathogen Vibrio harveyi CAIM 1792.</title>
        <authorList>
            <person name="Espinoza-Valles I."/>
            <person name="Vora G."/>
            <person name="Leekitcharoenphon P."/>
            <person name="Ussery D."/>
            <person name="Hoj L."/>
            <person name="Gomez-Gil B."/>
        </authorList>
    </citation>
    <scope>NUCLEOTIDE SEQUENCE [LARGE SCALE GENOMIC DNA]</scope>
    <source>
        <strain evidence="4">CAIM 1854 / LMG 25443</strain>
    </source>
</reference>
<evidence type="ECO:0000256" key="1">
    <source>
        <dbReference type="ARBA" id="ARBA00006484"/>
    </source>
</evidence>
<sequence>MSGSVLITGATSGIGKQLALDYASEGWKVIACGRNEAVLAELEAASTNISTLRFDVTQYDETIQALSQLPFTPETWIFNAGDCEYMDDGIVDAKLMARVMNVNVVGVANCVEACQPRFERGHRVVIVGSIASEVALPRAEAYGASKAAVSYFARTLAVDLKKKGIKVVTVFPGFVETPLTDKNTFDMPMIVTAIQASAAIRKQLDANKSHIYFPARFTGILRFISLLPYSWQARLTAKLVS</sequence>
<dbReference type="EMBL" id="JPRD01000056">
    <property type="protein sequence ID" value="KIF49322.1"/>
    <property type="molecule type" value="Genomic_DNA"/>
</dbReference>
<dbReference type="SUPFAM" id="SSF51735">
    <property type="entry name" value="NAD(P)-binding Rossmann-fold domains"/>
    <property type="match status" value="1"/>
</dbReference>
<dbReference type="PROSITE" id="PS00061">
    <property type="entry name" value="ADH_SHORT"/>
    <property type="match status" value="1"/>
</dbReference>
<comment type="similarity">
    <text evidence="1">Belongs to the short-chain dehydrogenases/reductases (SDR) family.</text>
</comment>
<dbReference type="PANTHER" id="PTHR44196">
    <property type="entry name" value="DEHYDROGENASE/REDUCTASE SDR FAMILY MEMBER 7B"/>
    <property type="match status" value="1"/>
</dbReference>
<dbReference type="InterPro" id="IPR036291">
    <property type="entry name" value="NAD(P)-bd_dom_sf"/>
</dbReference>
<dbReference type="GO" id="GO:0016020">
    <property type="term" value="C:membrane"/>
    <property type="evidence" value="ECO:0007669"/>
    <property type="project" value="TreeGrafter"/>
</dbReference>
<dbReference type="NCBIfam" id="NF004765">
    <property type="entry name" value="PRK06101.1"/>
    <property type="match status" value="1"/>
</dbReference>
<keyword evidence="2" id="KW-0560">Oxidoreductase</keyword>
<comment type="caution">
    <text evidence="3">The sequence shown here is derived from an EMBL/GenBank/DDBJ whole genome shotgun (WGS) entry which is preliminary data.</text>
</comment>
<dbReference type="GO" id="GO:0016491">
    <property type="term" value="F:oxidoreductase activity"/>
    <property type="evidence" value="ECO:0007669"/>
    <property type="project" value="UniProtKB-KW"/>
</dbReference>
<evidence type="ECO:0000313" key="3">
    <source>
        <dbReference type="EMBL" id="KIF49322.1"/>
    </source>
</evidence>
<dbReference type="RefSeq" id="WP_020196983.1">
    <property type="nucleotide sequence ID" value="NZ_BAOH01000092.1"/>
</dbReference>
<dbReference type="InterPro" id="IPR020904">
    <property type="entry name" value="Sc_DH/Rdtase_CS"/>
</dbReference>
<gene>
    <name evidence="3" type="ORF">H735_26010</name>
</gene>
<evidence type="ECO:0000313" key="4">
    <source>
        <dbReference type="Proteomes" id="UP000031586"/>
    </source>
</evidence>
<protein>
    <submittedName>
        <fullName evidence="3">Short-chain dehydrogenase</fullName>
    </submittedName>
</protein>
<dbReference type="AlphaFoldDB" id="A0A0C1VYM1"/>
<dbReference type="PATRIC" id="fig|1229493.5.peg.4779"/>